<dbReference type="PROSITE" id="PS50011">
    <property type="entry name" value="PROTEIN_KINASE_DOM"/>
    <property type="match status" value="1"/>
</dbReference>
<dbReference type="AlphaFoldDB" id="A0AAN7EDQ3"/>
<evidence type="ECO:0000256" key="7">
    <source>
        <dbReference type="ARBA" id="ARBA00047899"/>
    </source>
</evidence>
<dbReference type="GO" id="GO:0005886">
    <property type="term" value="C:plasma membrane"/>
    <property type="evidence" value="ECO:0007669"/>
    <property type="project" value="TreeGrafter"/>
</dbReference>
<dbReference type="FunFam" id="1.10.510.10:FF:001023">
    <property type="entry name" value="Os07g0541700 protein"/>
    <property type="match status" value="1"/>
</dbReference>
<dbReference type="Pfam" id="PF00069">
    <property type="entry name" value="Pkinase"/>
    <property type="match status" value="1"/>
</dbReference>
<name>A0AAN7EDQ3_QUERU</name>
<organism evidence="13 14">
    <name type="scientific">Quercus rubra</name>
    <name type="common">Northern red oak</name>
    <name type="synonym">Quercus borealis</name>
    <dbReference type="NCBI Taxonomy" id="3512"/>
    <lineage>
        <taxon>Eukaryota</taxon>
        <taxon>Viridiplantae</taxon>
        <taxon>Streptophyta</taxon>
        <taxon>Embryophyta</taxon>
        <taxon>Tracheophyta</taxon>
        <taxon>Spermatophyta</taxon>
        <taxon>Magnoliopsida</taxon>
        <taxon>eudicotyledons</taxon>
        <taxon>Gunneridae</taxon>
        <taxon>Pentapetalae</taxon>
        <taxon>rosids</taxon>
        <taxon>fabids</taxon>
        <taxon>Fagales</taxon>
        <taxon>Fagaceae</taxon>
        <taxon>Quercus</taxon>
    </lineage>
</organism>
<comment type="catalytic activity">
    <reaction evidence="7">
        <text>L-threonyl-[protein] + ATP = O-phospho-L-threonyl-[protein] + ADP + H(+)</text>
        <dbReference type="Rhea" id="RHEA:46608"/>
        <dbReference type="Rhea" id="RHEA-COMP:11060"/>
        <dbReference type="Rhea" id="RHEA-COMP:11605"/>
        <dbReference type="ChEBI" id="CHEBI:15378"/>
        <dbReference type="ChEBI" id="CHEBI:30013"/>
        <dbReference type="ChEBI" id="CHEBI:30616"/>
        <dbReference type="ChEBI" id="CHEBI:61977"/>
        <dbReference type="ChEBI" id="CHEBI:456216"/>
        <dbReference type="EC" id="2.7.11.1"/>
    </reaction>
</comment>
<keyword evidence="2 10" id="KW-0723">Serine/threonine-protein kinase</keyword>
<evidence type="ECO:0000256" key="3">
    <source>
        <dbReference type="ARBA" id="ARBA00022679"/>
    </source>
</evidence>
<evidence type="ECO:0000313" key="14">
    <source>
        <dbReference type="Proteomes" id="UP001324115"/>
    </source>
</evidence>
<evidence type="ECO:0000256" key="8">
    <source>
        <dbReference type="ARBA" id="ARBA00048679"/>
    </source>
</evidence>
<dbReference type="GO" id="GO:0007166">
    <property type="term" value="P:cell surface receptor signaling pathway"/>
    <property type="evidence" value="ECO:0007669"/>
    <property type="project" value="InterPro"/>
</dbReference>
<keyword evidence="4 9" id="KW-0547">Nucleotide-binding</keyword>
<dbReference type="EC" id="2.7.11.1" evidence="1"/>
<dbReference type="PROSITE" id="PS00107">
    <property type="entry name" value="PROTEIN_KINASE_ATP"/>
    <property type="match status" value="1"/>
</dbReference>
<protein>
    <recommendedName>
        <fullName evidence="1">non-specific serine/threonine protein kinase</fullName>
        <ecNumber evidence="1">2.7.11.1</ecNumber>
    </recommendedName>
</protein>
<dbReference type="PANTHER" id="PTHR27005">
    <property type="entry name" value="WALL-ASSOCIATED RECEPTOR KINASE-LIKE 21"/>
    <property type="match status" value="1"/>
</dbReference>
<evidence type="ECO:0000256" key="11">
    <source>
        <dbReference type="SAM" id="Phobius"/>
    </source>
</evidence>
<proteinExistence type="inferred from homology"/>
<keyword evidence="11" id="KW-0472">Membrane</keyword>
<evidence type="ECO:0000256" key="5">
    <source>
        <dbReference type="ARBA" id="ARBA00022777"/>
    </source>
</evidence>
<dbReference type="Proteomes" id="UP001324115">
    <property type="component" value="Unassembled WGS sequence"/>
</dbReference>
<feature type="domain" description="Protein kinase" evidence="12">
    <location>
        <begin position="97"/>
        <end position="325"/>
    </location>
</feature>
<evidence type="ECO:0000256" key="4">
    <source>
        <dbReference type="ARBA" id="ARBA00022741"/>
    </source>
</evidence>
<keyword evidence="11" id="KW-0812">Transmembrane</keyword>
<gene>
    <name evidence="13" type="ORF">RGQ29_004218</name>
</gene>
<dbReference type="EMBL" id="JAXUIC010000010">
    <property type="protein sequence ID" value="KAK4568723.1"/>
    <property type="molecule type" value="Genomic_DNA"/>
</dbReference>
<evidence type="ECO:0000256" key="1">
    <source>
        <dbReference type="ARBA" id="ARBA00012513"/>
    </source>
</evidence>
<accession>A0AAN7EDQ3</accession>
<dbReference type="GO" id="GO:0005524">
    <property type="term" value="F:ATP binding"/>
    <property type="evidence" value="ECO:0007669"/>
    <property type="project" value="UniProtKB-UniRule"/>
</dbReference>
<dbReference type="Gene3D" id="1.10.510.10">
    <property type="entry name" value="Transferase(Phosphotransferase) domain 1"/>
    <property type="match status" value="1"/>
</dbReference>
<evidence type="ECO:0000313" key="13">
    <source>
        <dbReference type="EMBL" id="KAK4568723.1"/>
    </source>
</evidence>
<evidence type="ECO:0000256" key="9">
    <source>
        <dbReference type="PROSITE-ProRule" id="PRU10141"/>
    </source>
</evidence>
<dbReference type="InterPro" id="IPR011009">
    <property type="entry name" value="Kinase-like_dom_sf"/>
</dbReference>
<dbReference type="InterPro" id="IPR008271">
    <property type="entry name" value="Ser/Thr_kinase_AS"/>
</dbReference>
<feature type="transmembrane region" description="Helical" evidence="11">
    <location>
        <begin position="33"/>
        <end position="55"/>
    </location>
</feature>
<dbReference type="InterPro" id="IPR017441">
    <property type="entry name" value="Protein_kinase_ATP_BS"/>
</dbReference>
<dbReference type="PANTHER" id="PTHR27005:SF283">
    <property type="entry name" value="OS02G0633066 PROTEIN"/>
    <property type="match status" value="1"/>
</dbReference>
<dbReference type="FunFam" id="3.30.200.20:FF:000337">
    <property type="entry name" value="Wall-associated receptor kinase 3"/>
    <property type="match status" value="1"/>
</dbReference>
<evidence type="ECO:0000256" key="2">
    <source>
        <dbReference type="ARBA" id="ARBA00022527"/>
    </source>
</evidence>
<dbReference type="InterPro" id="IPR045274">
    <property type="entry name" value="WAK-like"/>
</dbReference>
<comment type="similarity">
    <text evidence="10">Belongs to the protein kinase superfamily.</text>
</comment>
<evidence type="ECO:0000256" key="6">
    <source>
        <dbReference type="ARBA" id="ARBA00022840"/>
    </source>
</evidence>
<keyword evidence="6 9" id="KW-0067">ATP-binding</keyword>
<keyword evidence="11" id="KW-1133">Transmembrane helix</keyword>
<reference evidence="13 14" key="1">
    <citation type="journal article" date="2023" name="G3 (Bethesda)">
        <title>A haplotype-resolved chromosome-scale genome for Quercus rubra L. provides insights into the genetics of adaptive traits for red oak species.</title>
        <authorList>
            <person name="Kapoor B."/>
            <person name="Jenkins J."/>
            <person name="Schmutz J."/>
            <person name="Zhebentyayeva T."/>
            <person name="Kuelheim C."/>
            <person name="Coggeshall M."/>
            <person name="Heim C."/>
            <person name="Lasky J.R."/>
            <person name="Leites L."/>
            <person name="Islam-Faridi N."/>
            <person name="Romero-Severson J."/>
            <person name="DeLeo V.L."/>
            <person name="Lucas S.M."/>
            <person name="Lazic D."/>
            <person name="Gailing O."/>
            <person name="Carlson J."/>
            <person name="Staton M."/>
        </authorList>
    </citation>
    <scope>NUCLEOTIDE SEQUENCE [LARGE SCALE GENOMIC DNA]</scope>
    <source>
        <strain evidence="13">Pseudo-F2</strain>
    </source>
</reference>
<evidence type="ECO:0000259" key="12">
    <source>
        <dbReference type="PROSITE" id="PS50011"/>
    </source>
</evidence>
<keyword evidence="14" id="KW-1185">Reference proteome</keyword>
<dbReference type="InterPro" id="IPR000719">
    <property type="entry name" value="Prot_kinase_dom"/>
</dbReference>
<dbReference type="GO" id="GO:0004674">
    <property type="term" value="F:protein serine/threonine kinase activity"/>
    <property type="evidence" value="ECO:0007669"/>
    <property type="project" value="UniProtKB-KW"/>
</dbReference>
<feature type="binding site" evidence="9">
    <location>
        <position position="126"/>
    </location>
    <ligand>
        <name>ATP</name>
        <dbReference type="ChEBI" id="CHEBI:30616"/>
    </ligand>
</feature>
<dbReference type="Gene3D" id="3.30.200.20">
    <property type="entry name" value="Phosphorylase Kinase, domain 1"/>
    <property type="match status" value="1"/>
</dbReference>
<evidence type="ECO:0000256" key="10">
    <source>
        <dbReference type="RuleBase" id="RU000304"/>
    </source>
</evidence>
<keyword evidence="3" id="KW-0808">Transferase</keyword>
<dbReference type="SMART" id="SM00220">
    <property type="entry name" value="S_TKc"/>
    <property type="match status" value="1"/>
</dbReference>
<keyword evidence="5" id="KW-0418">Kinase</keyword>
<dbReference type="PROSITE" id="PS00108">
    <property type="entry name" value="PROTEIN_KINASE_ST"/>
    <property type="match status" value="1"/>
</dbReference>
<dbReference type="SUPFAM" id="SSF56112">
    <property type="entry name" value="Protein kinase-like (PK-like)"/>
    <property type="match status" value="1"/>
</dbReference>
<sequence>MCLSQGIRRRWVHGMKNGTGCTVSQSRTKTIRLALSICVGLLVLLVGGSLGFWGLKKRKFIKLKQKFFERNGGLLLGSVKNAKTFTAEDLKKATNNYHPTRVIGQGRFGVVYKGILQNNQIVAIKKSKFCDQSQVAEFINEISLLTTIIHKNIVRLLGFCLETEVPLLVYEYISNDTLFDQIHVQNSLLSWEKRMKIALETANGLAYLHFKTEVPILHRDIKSSNVLLDNNFTAKIADFGASRLKPIDETHLTTLVQGTLGYLDPEYFHTSQLTDRSDVYSFGVVAELITGRKSVSSENPECERNLAKLFVTAVNEEGIDKILDD</sequence>
<comment type="caution">
    <text evidence="13">The sequence shown here is derived from an EMBL/GenBank/DDBJ whole genome shotgun (WGS) entry which is preliminary data.</text>
</comment>
<comment type="catalytic activity">
    <reaction evidence="8">
        <text>L-seryl-[protein] + ATP = O-phospho-L-seryl-[protein] + ADP + H(+)</text>
        <dbReference type="Rhea" id="RHEA:17989"/>
        <dbReference type="Rhea" id="RHEA-COMP:9863"/>
        <dbReference type="Rhea" id="RHEA-COMP:11604"/>
        <dbReference type="ChEBI" id="CHEBI:15378"/>
        <dbReference type="ChEBI" id="CHEBI:29999"/>
        <dbReference type="ChEBI" id="CHEBI:30616"/>
        <dbReference type="ChEBI" id="CHEBI:83421"/>
        <dbReference type="ChEBI" id="CHEBI:456216"/>
        <dbReference type="EC" id="2.7.11.1"/>
    </reaction>
</comment>